<accession>A0AAJ0H879</accession>
<name>A0AAJ0H879_9PEZI</name>
<protein>
    <submittedName>
        <fullName evidence="5">Uncharacterized protein</fullName>
    </submittedName>
</protein>
<keyword evidence="2" id="KW-0808">Transferase</keyword>
<evidence type="ECO:0000256" key="3">
    <source>
        <dbReference type="ARBA" id="ARBA00022695"/>
    </source>
</evidence>
<dbReference type="GO" id="GO:0016757">
    <property type="term" value="F:glycosyltransferase activity"/>
    <property type="evidence" value="ECO:0007669"/>
    <property type="project" value="UniProtKB-KW"/>
</dbReference>
<reference evidence="5" key="2">
    <citation type="submission" date="2023-06" db="EMBL/GenBank/DDBJ databases">
        <authorList>
            <consortium name="Lawrence Berkeley National Laboratory"/>
            <person name="Haridas S."/>
            <person name="Hensen N."/>
            <person name="Bonometti L."/>
            <person name="Westerberg I."/>
            <person name="Brannstrom I.O."/>
            <person name="Guillou S."/>
            <person name="Cros-Aarteil S."/>
            <person name="Calhoun S."/>
            <person name="Kuo A."/>
            <person name="Mondo S."/>
            <person name="Pangilinan J."/>
            <person name="Riley R."/>
            <person name="Labutti K."/>
            <person name="Andreopoulos B."/>
            <person name="Lipzen A."/>
            <person name="Chen C."/>
            <person name="Yanf M."/>
            <person name="Daum C."/>
            <person name="Ng V."/>
            <person name="Clum A."/>
            <person name="Steindorff A."/>
            <person name="Ohm R."/>
            <person name="Martin F."/>
            <person name="Silar P."/>
            <person name="Natvig D."/>
            <person name="Lalanne C."/>
            <person name="Gautier V."/>
            <person name="Ament-Velasquez S.L."/>
            <person name="Kruys A."/>
            <person name="Hutchinson M.I."/>
            <person name="Powell A.J."/>
            <person name="Barry K."/>
            <person name="Miller A.N."/>
            <person name="Grigoriev I.V."/>
            <person name="Debuchy R."/>
            <person name="Gladieux P."/>
            <person name="Thoren M.H."/>
            <person name="Johannesson H."/>
        </authorList>
    </citation>
    <scope>NUCLEOTIDE SEQUENCE</scope>
    <source>
        <strain evidence="5">CBS 955.72</strain>
    </source>
</reference>
<comment type="caution">
    <text evidence="5">The sequence shown here is derived from an EMBL/GenBank/DDBJ whole genome shotgun (WGS) entry which is preliminary data.</text>
</comment>
<keyword evidence="1" id="KW-0328">Glycosyltransferase</keyword>
<gene>
    <name evidence="5" type="ORF">B0T25DRAFT_302546</name>
</gene>
<evidence type="ECO:0000256" key="2">
    <source>
        <dbReference type="ARBA" id="ARBA00022679"/>
    </source>
</evidence>
<proteinExistence type="predicted"/>
<dbReference type="InterPro" id="IPR051838">
    <property type="entry name" value="ARTD_PARP"/>
</dbReference>
<evidence type="ECO:0000256" key="4">
    <source>
        <dbReference type="ARBA" id="ARBA00023027"/>
    </source>
</evidence>
<organism evidence="5 6">
    <name type="scientific">Lasiosphaeria hispida</name>
    <dbReference type="NCBI Taxonomy" id="260671"/>
    <lineage>
        <taxon>Eukaryota</taxon>
        <taxon>Fungi</taxon>
        <taxon>Dikarya</taxon>
        <taxon>Ascomycota</taxon>
        <taxon>Pezizomycotina</taxon>
        <taxon>Sordariomycetes</taxon>
        <taxon>Sordariomycetidae</taxon>
        <taxon>Sordariales</taxon>
        <taxon>Lasiosphaeriaceae</taxon>
        <taxon>Lasiosphaeria</taxon>
    </lineage>
</organism>
<dbReference type="GO" id="GO:0016779">
    <property type="term" value="F:nucleotidyltransferase activity"/>
    <property type="evidence" value="ECO:0007669"/>
    <property type="project" value="UniProtKB-KW"/>
</dbReference>
<keyword evidence="3" id="KW-0548">Nucleotidyltransferase</keyword>
<evidence type="ECO:0000313" key="6">
    <source>
        <dbReference type="Proteomes" id="UP001275084"/>
    </source>
</evidence>
<dbReference type="Proteomes" id="UP001275084">
    <property type="component" value="Unassembled WGS sequence"/>
</dbReference>
<evidence type="ECO:0000256" key="1">
    <source>
        <dbReference type="ARBA" id="ARBA00022676"/>
    </source>
</evidence>
<keyword evidence="6" id="KW-1185">Reference proteome</keyword>
<evidence type="ECO:0000313" key="5">
    <source>
        <dbReference type="EMBL" id="KAK3343609.1"/>
    </source>
</evidence>
<sequence>MDFFIRETWHRALLGSGAHQCLSEVQLFHQFPLTSLSSATNVYINKKKLIPDTEACDDKLVDLVLEHDRRSGGVKEVAIVSCLHALSHSAGSALLVSLREECSRAEAEPRFLRCLILSHHANELLVHASECRAAEALLQLLNGDDFLDTARQLFQSLAEDDANPSILSANYIISILMLANFDVNFENHIGLLREQRRYMSLHNAVSWIGAITSLPETSTARAVITSTVPHWRVWASWRPNYLRLMQWEGGSFTEAQRARLSPIFDLEGPDTTGYGREALRMSPPACFQFVTVLDRDPALLDRLLKLLDSAQRIPGHTALDLFIFLCVDSIQPIDNNLLSLTEAILDTRNNDCIDAMRLWLSNLPRSNRGFNNPMVALTKILPVLGYHPPLQRLLVRDISNDVINVMSLAQTEYLQMLGTGVAENLAEKIHAFGWAILAADWLQPSLTADFLHNLRRLPPQGTLLEVFDSLHQSDEAQINVAKAYLSVIIGGNDGDAAPMLRSIQRNIRLWGRGVHPDRANLTRAIGNLGHIGDDVQEACFQRALVEDPFLARDLAAIIRVDTVTSCVDLTGILARRVRMRFTVHPCWYNLLFSLLEGRRNEIIAYTAEQPSADRWFRWVDDLRRLFPGGEGQPSVSGLELTPAMYEWWDMLFGRYQNVVTYLEDLHDGASGNLRWLWLWFQELPEIAGLQPADIIVLLDLLLLEEERRSPLEGFILSHLRPVPYIIGLVCASLAALRRASPEARMAFESVQTRSKSGLDGEWPRPAIEALMISWRRSQDLSISDRDGLRILSELLKLRSSVGDNGIRAAQASLMSDHAKVMGMARNLEKLRRKLRSQEPARAAAFFEELGVEDGMPGSDPAIPDKLSGVIENIGEQLWEMCFPLTHLSAQTKLAVGIDDTSRMLLVRISHQRQQPAFCIHFHPNDEGTDRHHGPWTVNGEMPDGIVCWTRPTLLVYILSRALSMFLLRDQRSLESVYGRIAAILDAPAAHCLVCSRSMGCQLWRPTVCSQACSEIFQRAPLEVRIFSLISDPPVLDLLLASIYSAAGNPTPGMDLLPTCPIPEPRLREVINSFPPLPANASPSWILSQIRASDASAAGSAMTHDREVLLTWMSLQFRGCLVSAPQGSRVPAMPGAIQFLMLNASPDREIAFANSLANLITRGAGIGGMTFHGAAMNQMWRVLTEGLKKTPGAPGTALQGIPLVDEPAMVRESCGDSDSGAWERSALQGRNVMLVCELAGHAWQGFHLISEESRVAVRYILLLPRVFTPPPTGMVREEVRRTLLSIREGVLREEGEREAAVRDVPEGLRPRTSPWVMAAA</sequence>
<keyword evidence="4" id="KW-0520">NAD</keyword>
<reference evidence="5" key="1">
    <citation type="journal article" date="2023" name="Mol. Phylogenet. Evol.">
        <title>Genome-scale phylogeny and comparative genomics of the fungal order Sordariales.</title>
        <authorList>
            <person name="Hensen N."/>
            <person name="Bonometti L."/>
            <person name="Westerberg I."/>
            <person name="Brannstrom I.O."/>
            <person name="Guillou S."/>
            <person name="Cros-Aarteil S."/>
            <person name="Calhoun S."/>
            <person name="Haridas S."/>
            <person name="Kuo A."/>
            <person name="Mondo S."/>
            <person name="Pangilinan J."/>
            <person name="Riley R."/>
            <person name="LaButti K."/>
            <person name="Andreopoulos B."/>
            <person name="Lipzen A."/>
            <person name="Chen C."/>
            <person name="Yan M."/>
            <person name="Daum C."/>
            <person name="Ng V."/>
            <person name="Clum A."/>
            <person name="Steindorff A."/>
            <person name="Ohm R.A."/>
            <person name="Martin F."/>
            <person name="Silar P."/>
            <person name="Natvig D.O."/>
            <person name="Lalanne C."/>
            <person name="Gautier V."/>
            <person name="Ament-Velasquez S.L."/>
            <person name="Kruys A."/>
            <person name="Hutchinson M.I."/>
            <person name="Powell A.J."/>
            <person name="Barry K."/>
            <person name="Miller A.N."/>
            <person name="Grigoriev I.V."/>
            <person name="Debuchy R."/>
            <person name="Gladieux P."/>
            <person name="Hiltunen Thoren M."/>
            <person name="Johannesson H."/>
        </authorList>
    </citation>
    <scope>NUCLEOTIDE SEQUENCE</scope>
    <source>
        <strain evidence="5">CBS 955.72</strain>
    </source>
</reference>
<dbReference type="EMBL" id="JAUIQD010000007">
    <property type="protein sequence ID" value="KAK3343609.1"/>
    <property type="molecule type" value="Genomic_DNA"/>
</dbReference>
<dbReference type="PANTHER" id="PTHR21328">
    <property type="entry name" value="POLY ADP-RIBOSE POLYMERASE FAMILY, MEMBER PARP"/>
    <property type="match status" value="1"/>
</dbReference>